<evidence type="ECO:0000313" key="1">
    <source>
        <dbReference type="EMBL" id="HIS37413.1"/>
    </source>
</evidence>
<evidence type="ECO:0000313" key="2">
    <source>
        <dbReference type="Proteomes" id="UP000823928"/>
    </source>
</evidence>
<reference evidence="1" key="1">
    <citation type="submission" date="2020-10" db="EMBL/GenBank/DDBJ databases">
        <authorList>
            <person name="Gilroy R."/>
        </authorList>
    </citation>
    <scope>NUCLEOTIDE SEQUENCE</scope>
    <source>
        <strain evidence="1">6276</strain>
    </source>
</reference>
<protein>
    <submittedName>
        <fullName evidence="1">Uncharacterized protein</fullName>
    </submittedName>
</protein>
<sequence length="78" mass="8359">MQQTATGYIKVGNDYINPYNITHIGKNADGTTYVGYNTIAQGPYGVGPTSDRIPVNSDKFAQCAVKAMQTGEIIDVMA</sequence>
<accession>A0A9D1JNX1</accession>
<comment type="caution">
    <text evidence="1">The sequence shown here is derived from an EMBL/GenBank/DDBJ whole genome shotgun (WGS) entry which is preliminary data.</text>
</comment>
<dbReference type="Proteomes" id="UP000823928">
    <property type="component" value="Unassembled WGS sequence"/>
</dbReference>
<reference evidence="1" key="2">
    <citation type="journal article" date="2021" name="PeerJ">
        <title>Extensive microbial diversity within the chicken gut microbiome revealed by metagenomics and culture.</title>
        <authorList>
            <person name="Gilroy R."/>
            <person name="Ravi A."/>
            <person name="Getino M."/>
            <person name="Pursley I."/>
            <person name="Horton D.L."/>
            <person name="Alikhan N.F."/>
            <person name="Baker D."/>
            <person name="Gharbi K."/>
            <person name="Hall N."/>
            <person name="Watson M."/>
            <person name="Adriaenssens E.M."/>
            <person name="Foster-Nyarko E."/>
            <person name="Jarju S."/>
            <person name="Secka A."/>
            <person name="Antonio M."/>
            <person name="Oren A."/>
            <person name="Chaudhuri R.R."/>
            <person name="La Ragione R."/>
            <person name="Hildebrand F."/>
            <person name="Pallen M.J."/>
        </authorList>
    </citation>
    <scope>NUCLEOTIDE SEQUENCE</scope>
    <source>
        <strain evidence="1">6276</strain>
    </source>
</reference>
<gene>
    <name evidence="1" type="ORF">IAC10_12465</name>
</gene>
<dbReference type="EMBL" id="DVIU01000254">
    <property type="protein sequence ID" value="HIS37413.1"/>
    <property type="molecule type" value="Genomic_DNA"/>
</dbReference>
<organism evidence="1 2">
    <name type="scientific">Candidatus Scatousia excrementigallinarum</name>
    <dbReference type="NCBI Taxonomy" id="2840935"/>
    <lineage>
        <taxon>Bacteria</taxon>
        <taxon>Candidatus Scatousia</taxon>
    </lineage>
</organism>
<proteinExistence type="predicted"/>
<name>A0A9D1JNX1_9BACT</name>
<dbReference type="AlphaFoldDB" id="A0A9D1JNX1"/>